<dbReference type="STRING" id="1076872.G8ZVV1"/>
<organism evidence="2 3">
    <name type="scientific">Torulaspora delbrueckii</name>
    <name type="common">Yeast</name>
    <name type="synonym">Candida colliculosa</name>
    <dbReference type="NCBI Taxonomy" id="4950"/>
    <lineage>
        <taxon>Eukaryota</taxon>
        <taxon>Fungi</taxon>
        <taxon>Dikarya</taxon>
        <taxon>Ascomycota</taxon>
        <taxon>Saccharomycotina</taxon>
        <taxon>Saccharomycetes</taxon>
        <taxon>Saccharomycetales</taxon>
        <taxon>Saccharomycetaceae</taxon>
        <taxon>Torulaspora</taxon>
    </lineage>
</organism>
<dbReference type="Proteomes" id="UP000005627">
    <property type="component" value="Chromosome 5"/>
</dbReference>
<dbReference type="KEGG" id="tdl:TDEL_0E05020"/>
<dbReference type="GO" id="GO:0005829">
    <property type="term" value="C:cytosol"/>
    <property type="evidence" value="ECO:0007669"/>
    <property type="project" value="EnsemblFungi"/>
</dbReference>
<dbReference type="EMBL" id="HE616746">
    <property type="protein sequence ID" value="CCE92745.1"/>
    <property type="molecule type" value="Genomic_DNA"/>
</dbReference>
<dbReference type="RefSeq" id="XP_003681956.1">
    <property type="nucleotide sequence ID" value="XM_003681908.1"/>
</dbReference>
<dbReference type="HOGENOM" id="CLU_154027_0_0_1"/>
<evidence type="ECO:0000259" key="1">
    <source>
        <dbReference type="Pfam" id="PF09452"/>
    </source>
</evidence>
<dbReference type="Pfam" id="PF09452">
    <property type="entry name" value="Mvb12"/>
    <property type="match status" value="1"/>
</dbReference>
<accession>G8ZVV1</accession>
<dbReference type="GO" id="GO:0000813">
    <property type="term" value="C:ESCRT I complex"/>
    <property type="evidence" value="ECO:0007669"/>
    <property type="project" value="EnsemblFungi"/>
</dbReference>
<dbReference type="OrthoDB" id="4065295at2759"/>
<dbReference type="Gene3D" id="6.10.250.1830">
    <property type="match status" value="1"/>
</dbReference>
<evidence type="ECO:0000313" key="3">
    <source>
        <dbReference type="Proteomes" id="UP000005627"/>
    </source>
</evidence>
<dbReference type="AlphaFoldDB" id="G8ZVV1"/>
<proteinExistence type="predicted"/>
<feature type="domain" description="Multivesicular body sorting factor 12" evidence="1">
    <location>
        <begin position="11"/>
        <end position="100"/>
    </location>
</feature>
<dbReference type="GO" id="GO:0043162">
    <property type="term" value="P:ubiquitin-dependent protein catabolic process via the multivesicular body sorting pathway"/>
    <property type="evidence" value="ECO:0007669"/>
    <property type="project" value="EnsemblFungi"/>
</dbReference>
<name>G8ZVV1_TORDE</name>
<sequence length="101" mass="11599">MTGIAGVEEILRKHPLYNAHGSDFPRNVLKRTEVPQIRLQPLQPSPAMFAPWYQECDELVKACEEHDGRGEEFDQWYSQRYMSNKPPGMVGNVVLSPSKRN</sequence>
<dbReference type="GO" id="GO:0043130">
    <property type="term" value="F:ubiquitin binding"/>
    <property type="evidence" value="ECO:0007669"/>
    <property type="project" value="EnsemblFungi"/>
</dbReference>
<dbReference type="GeneID" id="11500866"/>
<gene>
    <name evidence="2" type="primary">TDEL0E05020</name>
    <name evidence="2" type="ORF">TDEL_0E05020</name>
</gene>
<protein>
    <recommendedName>
        <fullName evidence="1">Multivesicular body sorting factor 12 domain-containing protein</fullName>
    </recommendedName>
</protein>
<dbReference type="InParanoid" id="G8ZVV1"/>
<evidence type="ECO:0000313" key="2">
    <source>
        <dbReference type="EMBL" id="CCE92745.1"/>
    </source>
</evidence>
<dbReference type="GO" id="GO:1904669">
    <property type="term" value="P:ATP export"/>
    <property type="evidence" value="ECO:0007669"/>
    <property type="project" value="EnsemblFungi"/>
</dbReference>
<dbReference type="GO" id="GO:0031333">
    <property type="term" value="P:negative regulation of protein-containing complex assembly"/>
    <property type="evidence" value="ECO:0007669"/>
    <property type="project" value="EnsemblFungi"/>
</dbReference>
<dbReference type="GO" id="GO:0032509">
    <property type="term" value="P:endosome transport via multivesicular body sorting pathway"/>
    <property type="evidence" value="ECO:0007669"/>
    <property type="project" value="InterPro"/>
</dbReference>
<reference evidence="2 3" key="1">
    <citation type="journal article" date="2011" name="Proc. Natl. Acad. Sci. U.S.A.">
        <title>Evolutionary erosion of yeast sex chromosomes by mating-type switching accidents.</title>
        <authorList>
            <person name="Gordon J.L."/>
            <person name="Armisen D."/>
            <person name="Proux-Wera E."/>
            <person name="Oheigeartaigh S.S."/>
            <person name="Byrne K.P."/>
            <person name="Wolfe K.H."/>
        </authorList>
    </citation>
    <scope>NUCLEOTIDE SEQUENCE [LARGE SCALE GENOMIC DNA]</scope>
    <source>
        <strain evidence="3">ATCC 10662 / CBS 1146 / NBRC 0425 / NCYC 2629 / NRRL Y-866</strain>
    </source>
</reference>
<dbReference type="GO" id="GO:0006623">
    <property type="term" value="P:protein targeting to vacuole"/>
    <property type="evidence" value="ECO:0007669"/>
    <property type="project" value="EnsemblFungi"/>
</dbReference>
<dbReference type="eggNOG" id="ENOG502S5VY">
    <property type="taxonomic scope" value="Eukaryota"/>
</dbReference>
<dbReference type="FunCoup" id="G8ZVV1">
    <property type="interactions" value="87"/>
</dbReference>
<dbReference type="InterPro" id="IPR019014">
    <property type="entry name" value="Mvb12"/>
</dbReference>
<keyword evidence="3" id="KW-1185">Reference proteome</keyword>